<dbReference type="PANTHER" id="PTHR11803">
    <property type="entry name" value="2-IMINOBUTANOATE/2-IMINOPROPANOATE DEAMINASE RIDA"/>
    <property type="match status" value="1"/>
</dbReference>
<dbReference type="InterPro" id="IPR006175">
    <property type="entry name" value="YjgF/YER057c/UK114"/>
</dbReference>
<sequence length="148" mass="16341">MAQFILQVPTFIYQLHDLGTSIMVAKKITWESIEGKEHPTLSPAFVSNGHVFTSGIIGSKYGTGEVSQQIEDQVHLAIQNLENVLAVAGSSLEQVFKVTMFISHAEYSKVVNEIYGQYFPQKPARSCVVVAFMDAAIKYELEAVATLE</sequence>
<evidence type="ECO:0000256" key="1">
    <source>
        <dbReference type="ARBA" id="ARBA00010552"/>
    </source>
</evidence>
<dbReference type="OrthoDB" id="309640at2759"/>
<dbReference type="GO" id="GO:0005829">
    <property type="term" value="C:cytosol"/>
    <property type="evidence" value="ECO:0007669"/>
    <property type="project" value="TreeGrafter"/>
</dbReference>
<evidence type="ECO:0000313" key="2">
    <source>
        <dbReference type="EMBL" id="CAR23186.1"/>
    </source>
</evidence>
<evidence type="ECO:0000313" key="3">
    <source>
        <dbReference type="Proteomes" id="UP000002036"/>
    </source>
</evidence>
<dbReference type="HOGENOM" id="CLU_100715_7_2_1"/>
<dbReference type="GO" id="GO:0019239">
    <property type="term" value="F:deaminase activity"/>
    <property type="evidence" value="ECO:0007669"/>
    <property type="project" value="TreeGrafter"/>
</dbReference>
<name>C5DHC5_LACTC</name>
<proteinExistence type="inferred from homology"/>
<dbReference type="Gene3D" id="3.30.1330.40">
    <property type="entry name" value="RutC-like"/>
    <property type="match status" value="1"/>
</dbReference>
<dbReference type="KEGG" id="lth:KLTH0E03168g"/>
<dbReference type="Proteomes" id="UP000002036">
    <property type="component" value="Chromosome E"/>
</dbReference>
<dbReference type="PANTHER" id="PTHR11803:SF58">
    <property type="entry name" value="PROTEIN HMF1-RELATED"/>
    <property type="match status" value="1"/>
</dbReference>
<keyword evidence="3" id="KW-1185">Reference proteome</keyword>
<accession>C5DHC5</accession>
<protein>
    <submittedName>
        <fullName evidence="2">KLTH0E03168p</fullName>
    </submittedName>
</protein>
<dbReference type="OMA" id="AEGPYHQ"/>
<gene>
    <name evidence="2" type="ordered locus">KLTH0E03168g</name>
</gene>
<organism evidence="2 3">
    <name type="scientific">Lachancea thermotolerans (strain ATCC 56472 / CBS 6340 / NRRL Y-8284)</name>
    <name type="common">Yeast</name>
    <name type="synonym">Kluyveromyces thermotolerans</name>
    <dbReference type="NCBI Taxonomy" id="559295"/>
    <lineage>
        <taxon>Eukaryota</taxon>
        <taxon>Fungi</taxon>
        <taxon>Dikarya</taxon>
        <taxon>Ascomycota</taxon>
        <taxon>Saccharomycotina</taxon>
        <taxon>Saccharomycetes</taxon>
        <taxon>Saccharomycetales</taxon>
        <taxon>Saccharomycetaceae</taxon>
        <taxon>Lachancea</taxon>
    </lineage>
</organism>
<comment type="similarity">
    <text evidence="1">Belongs to the RutC family.</text>
</comment>
<dbReference type="RefSeq" id="XP_002553623.1">
    <property type="nucleotide sequence ID" value="XM_002553577.1"/>
</dbReference>
<dbReference type="AlphaFoldDB" id="C5DHC5"/>
<dbReference type="SUPFAM" id="SSF55298">
    <property type="entry name" value="YjgF-like"/>
    <property type="match status" value="1"/>
</dbReference>
<dbReference type="GO" id="GO:0005739">
    <property type="term" value="C:mitochondrion"/>
    <property type="evidence" value="ECO:0007669"/>
    <property type="project" value="TreeGrafter"/>
</dbReference>
<dbReference type="Pfam" id="PF01042">
    <property type="entry name" value="Ribonuc_L-PSP"/>
    <property type="match status" value="1"/>
</dbReference>
<reference evidence="2 3" key="1">
    <citation type="journal article" date="2009" name="Genome Res.">
        <title>Comparative genomics of protoploid Saccharomycetaceae.</title>
        <authorList>
            <consortium name="The Genolevures Consortium"/>
            <person name="Souciet J.-L."/>
            <person name="Dujon B."/>
            <person name="Gaillardin C."/>
            <person name="Johnston M."/>
            <person name="Baret P.V."/>
            <person name="Cliften P."/>
            <person name="Sherman D.J."/>
            <person name="Weissenbach J."/>
            <person name="Westhof E."/>
            <person name="Wincker P."/>
            <person name="Jubin C."/>
            <person name="Poulain J."/>
            <person name="Barbe V."/>
            <person name="Segurens B."/>
            <person name="Artiguenave F."/>
            <person name="Anthouard V."/>
            <person name="Vacherie B."/>
            <person name="Val M.-E."/>
            <person name="Fulton R.S."/>
            <person name="Minx P."/>
            <person name="Wilson R."/>
            <person name="Durrens P."/>
            <person name="Jean G."/>
            <person name="Marck C."/>
            <person name="Martin T."/>
            <person name="Nikolski M."/>
            <person name="Rolland T."/>
            <person name="Seret M.-L."/>
            <person name="Casaregola S."/>
            <person name="Despons L."/>
            <person name="Fairhead C."/>
            <person name="Fischer G."/>
            <person name="Lafontaine I."/>
            <person name="Leh V."/>
            <person name="Lemaire M."/>
            <person name="de Montigny J."/>
            <person name="Neuveglise C."/>
            <person name="Thierry A."/>
            <person name="Blanc-Lenfle I."/>
            <person name="Bleykasten C."/>
            <person name="Diffels J."/>
            <person name="Fritsch E."/>
            <person name="Frangeul L."/>
            <person name="Goeffon A."/>
            <person name="Jauniaux N."/>
            <person name="Kachouri-Lafond R."/>
            <person name="Payen C."/>
            <person name="Potier S."/>
            <person name="Pribylova L."/>
            <person name="Ozanne C."/>
            <person name="Richard G.-F."/>
            <person name="Sacerdot C."/>
            <person name="Straub M.-L."/>
            <person name="Talla E."/>
        </authorList>
    </citation>
    <scope>NUCLEOTIDE SEQUENCE [LARGE SCALE GENOMIC DNA]</scope>
    <source>
        <strain evidence="3">ATCC 56472 / CBS 6340 / NRRL Y-8284</strain>
    </source>
</reference>
<dbReference type="EMBL" id="CU928169">
    <property type="protein sequence ID" value="CAR23186.1"/>
    <property type="molecule type" value="Genomic_DNA"/>
</dbReference>
<dbReference type="GeneID" id="8291768"/>
<dbReference type="eggNOG" id="KOG2317">
    <property type="taxonomic scope" value="Eukaryota"/>
</dbReference>
<dbReference type="InterPro" id="IPR035959">
    <property type="entry name" value="RutC-like_sf"/>
</dbReference>
<dbReference type="CDD" id="cd00448">
    <property type="entry name" value="YjgF_YER057c_UK114_family"/>
    <property type="match status" value="1"/>
</dbReference>
<dbReference type="InParanoid" id="C5DHC5"/>